<gene>
    <name evidence="2" type="ORF">DSO09_00715</name>
</gene>
<dbReference type="EMBL" id="QNVI01000008">
    <property type="protein sequence ID" value="TDA40371.1"/>
    <property type="molecule type" value="Genomic_DNA"/>
</dbReference>
<dbReference type="Gene3D" id="3.40.50.1010">
    <property type="entry name" value="5'-nuclease"/>
    <property type="match status" value="1"/>
</dbReference>
<proteinExistence type="predicted"/>
<dbReference type="Pfam" id="PF18477">
    <property type="entry name" value="PIN_9"/>
    <property type="match status" value="1"/>
</dbReference>
<dbReference type="CDD" id="cd09879">
    <property type="entry name" value="PIN_VapC_AF0591-like"/>
    <property type="match status" value="1"/>
</dbReference>
<dbReference type="SUPFAM" id="SSF88723">
    <property type="entry name" value="PIN domain-like"/>
    <property type="match status" value="1"/>
</dbReference>
<dbReference type="SMART" id="SM00670">
    <property type="entry name" value="PINc"/>
    <property type="match status" value="1"/>
</dbReference>
<feature type="domain" description="PIN" evidence="1">
    <location>
        <begin position="8"/>
        <end position="110"/>
    </location>
</feature>
<organism evidence="2 3">
    <name type="scientific">Thermoproteota archaeon</name>
    <dbReference type="NCBI Taxonomy" id="2056631"/>
    <lineage>
        <taxon>Archaea</taxon>
        <taxon>Thermoproteota</taxon>
    </lineage>
</organism>
<protein>
    <recommendedName>
        <fullName evidence="1">PIN domain-containing protein</fullName>
    </recommendedName>
</protein>
<evidence type="ECO:0000259" key="1">
    <source>
        <dbReference type="SMART" id="SM00670"/>
    </source>
</evidence>
<evidence type="ECO:0000313" key="3">
    <source>
        <dbReference type="Proteomes" id="UP000317265"/>
    </source>
</evidence>
<sequence>MDMASYNKPVLLDTNIIIYAVSEPFDLISQIKEIGFNDIIIIESIKKELEKLSIKGNNKERKFAKLALDLCKKFRIEEDPPITGSIDDKIIYVAKNKGYIVATSDILLRKRLRELGLTTIYLKDKRLQLD</sequence>
<comment type="caution">
    <text evidence="2">The sequence shown here is derived from an EMBL/GenBank/DDBJ whole genome shotgun (WGS) entry which is preliminary data.</text>
</comment>
<dbReference type="InterPro" id="IPR002716">
    <property type="entry name" value="PIN_dom"/>
</dbReference>
<dbReference type="InterPro" id="IPR041120">
    <property type="entry name" value="PIN_9"/>
</dbReference>
<dbReference type="AlphaFoldDB" id="A0A523BHG6"/>
<reference evidence="2 3" key="1">
    <citation type="journal article" date="2019" name="Nat. Microbiol.">
        <title>Expanding anaerobic alkane metabolism in the domain of Archaea.</title>
        <authorList>
            <person name="Wang Y."/>
            <person name="Wegener G."/>
            <person name="Hou J."/>
            <person name="Wang F."/>
            <person name="Xiao X."/>
        </authorList>
    </citation>
    <scope>NUCLEOTIDE SEQUENCE [LARGE SCALE GENOMIC DNA]</scope>
    <source>
        <strain evidence="2">WYZ-LMO11</strain>
    </source>
</reference>
<accession>A0A523BHG6</accession>
<dbReference type="Proteomes" id="UP000317265">
    <property type="component" value="Unassembled WGS sequence"/>
</dbReference>
<name>A0A523BHG6_9CREN</name>
<evidence type="ECO:0000313" key="2">
    <source>
        <dbReference type="EMBL" id="TDA40371.1"/>
    </source>
</evidence>
<dbReference type="InterPro" id="IPR029060">
    <property type="entry name" value="PIN-like_dom_sf"/>
</dbReference>